<keyword evidence="2" id="KW-1185">Reference proteome</keyword>
<accession>A0A4Q7P8V3</accession>
<evidence type="ECO:0008006" key="3">
    <source>
        <dbReference type="Google" id="ProtNLM"/>
    </source>
</evidence>
<dbReference type="AlphaFoldDB" id="A0A4Q7P8V3"/>
<comment type="caution">
    <text evidence="1">The sequence shown here is derived from an EMBL/GenBank/DDBJ whole genome shotgun (WGS) entry which is preliminary data.</text>
</comment>
<gene>
    <name evidence="1" type="ORF">BC751_0678</name>
</gene>
<protein>
    <recommendedName>
        <fullName evidence="3">Protein SirB1 N-terminal domain-containing protein</fullName>
    </recommendedName>
</protein>
<proteinExistence type="predicted"/>
<dbReference type="Proteomes" id="UP000292209">
    <property type="component" value="Unassembled WGS sequence"/>
</dbReference>
<organism evidence="1 2">
    <name type="scientific">Cecembia calidifontis</name>
    <dbReference type="NCBI Taxonomy" id="1187080"/>
    <lineage>
        <taxon>Bacteria</taxon>
        <taxon>Pseudomonadati</taxon>
        <taxon>Bacteroidota</taxon>
        <taxon>Cytophagia</taxon>
        <taxon>Cytophagales</taxon>
        <taxon>Cyclobacteriaceae</taxon>
        <taxon>Cecembia</taxon>
    </lineage>
</organism>
<name>A0A4Q7P8V3_9BACT</name>
<dbReference type="EMBL" id="SGXG01000001">
    <property type="protein sequence ID" value="RZS95162.1"/>
    <property type="molecule type" value="Genomic_DNA"/>
</dbReference>
<sequence length="290" mass="33239">MCVNSPVKKLLLIVMIGCLLGFPVKSQENFVVYQLHVFNDPQEKLLLTAHQDEPFLLLQAINFQEDESGFKKWDELTQVLDQKIKKDVGNVRMLSELFFTTHQLMLKEYAKHAYFSKTLTDGLYDCVTGTGLFALLLDRYQIPYWIVETQEHVYIKGEIGGRSFILESTFPDKGLITGKREIKNFESQFFPNGNSSNLNNSPIGIGKVSELPASGMDLNYIGLRELAGLQYYNDAIRKFYEKKYKDAYIQLIKAAYLYPSSRINDLKSKMEILLGIISVDTQMQQVSLQE</sequence>
<evidence type="ECO:0000313" key="2">
    <source>
        <dbReference type="Proteomes" id="UP000292209"/>
    </source>
</evidence>
<reference evidence="1 2" key="1">
    <citation type="submission" date="2019-02" db="EMBL/GenBank/DDBJ databases">
        <title>Genomic Encyclopedia of Archaeal and Bacterial Type Strains, Phase II (KMG-II): from individual species to whole genera.</title>
        <authorList>
            <person name="Goeker M."/>
        </authorList>
    </citation>
    <scope>NUCLEOTIDE SEQUENCE [LARGE SCALE GENOMIC DNA]</scope>
    <source>
        <strain evidence="1 2">DSM 21411</strain>
    </source>
</reference>
<evidence type="ECO:0000313" key="1">
    <source>
        <dbReference type="EMBL" id="RZS95162.1"/>
    </source>
</evidence>